<name>A0A0W0G021_MONRR</name>
<reference evidence="2 3" key="1">
    <citation type="submission" date="2015-12" db="EMBL/GenBank/DDBJ databases">
        <title>Draft genome sequence of Moniliophthora roreri, the causal agent of frosty pod rot of cacao.</title>
        <authorList>
            <person name="Aime M.C."/>
            <person name="Diaz-Valderrama J.R."/>
            <person name="Kijpornyongpan T."/>
            <person name="Phillips-Mora W."/>
        </authorList>
    </citation>
    <scope>NUCLEOTIDE SEQUENCE [LARGE SCALE GENOMIC DNA]</scope>
    <source>
        <strain evidence="2 3">MCA 2952</strain>
    </source>
</reference>
<evidence type="ECO:0000256" key="1">
    <source>
        <dbReference type="SAM" id="MobiDB-lite"/>
    </source>
</evidence>
<protein>
    <submittedName>
        <fullName evidence="2">Uncharacterized protein</fullName>
    </submittedName>
</protein>
<comment type="caution">
    <text evidence="2">The sequence shown here is derived from an EMBL/GenBank/DDBJ whole genome shotgun (WGS) entry which is preliminary data.</text>
</comment>
<sequence>MAAASRQTELQEGQMELEEGEGAAGE</sequence>
<gene>
    <name evidence="2" type="ORF">WG66_5504</name>
</gene>
<proteinExistence type="predicted"/>
<feature type="region of interest" description="Disordered" evidence="1">
    <location>
        <begin position="1"/>
        <end position="26"/>
    </location>
</feature>
<dbReference type="Proteomes" id="UP000054988">
    <property type="component" value="Unassembled WGS sequence"/>
</dbReference>
<evidence type="ECO:0000313" key="3">
    <source>
        <dbReference type="Proteomes" id="UP000054988"/>
    </source>
</evidence>
<accession>A0A0W0G021</accession>
<feature type="compositionally biased region" description="Acidic residues" evidence="1">
    <location>
        <begin position="15"/>
        <end position="26"/>
    </location>
</feature>
<evidence type="ECO:0000313" key="2">
    <source>
        <dbReference type="EMBL" id="KTB41908.1"/>
    </source>
</evidence>
<organism evidence="2 3">
    <name type="scientific">Moniliophthora roreri</name>
    <name type="common">Frosty pod rot fungus</name>
    <name type="synonym">Monilia roreri</name>
    <dbReference type="NCBI Taxonomy" id="221103"/>
    <lineage>
        <taxon>Eukaryota</taxon>
        <taxon>Fungi</taxon>
        <taxon>Dikarya</taxon>
        <taxon>Basidiomycota</taxon>
        <taxon>Agaricomycotina</taxon>
        <taxon>Agaricomycetes</taxon>
        <taxon>Agaricomycetidae</taxon>
        <taxon>Agaricales</taxon>
        <taxon>Marasmiineae</taxon>
        <taxon>Marasmiaceae</taxon>
        <taxon>Moniliophthora</taxon>
    </lineage>
</organism>
<dbReference type="EMBL" id="LATX01001414">
    <property type="protein sequence ID" value="KTB41908.1"/>
    <property type="molecule type" value="Genomic_DNA"/>
</dbReference>
<dbReference type="AlphaFoldDB" id="A0A0W0G021"/>